<evidence type="ECO:0000313" key="4">
    <source>
        <dbReference type="Proteomes" id="UP000326354"/>
    </source>
</evidence>
<dbReference type="InterPro" id="IPR028098">
    <property type="entry name" value="Glyco_trans_4-like_N"/>
</dbReference>
<dbReference type="AlphaFoldDB" id="A0A5S9F2B3"/>
<keyword evidence="4" id="KW-1185">Reference proteome</keyword>
<dbReference type="GO" id="GO:0016757">
    <property type="term" value="F:glycosyltransferase activity"/>
    <property type="evidence" value="ECO:0007669"/>
    <property type="project" value="InterPro"/>
</dbReference>
<proteinExistence type="predicted"/>
<evidence type="ECO:0000313" key="3">
    <source>
        <dbReference type="EMBL" id="BBM83288.1"/>
    </source>
</evidence>
<dbReference type="OrthoDB" id="9804196at2"/>
<name>A0A5S9F2B3_UABAM</name>
<feature type="domain" description="Glycosyl transferase family 1" evidence="1">
    <location>
        <begin position="210"/>
        <end position="366"/>
    </location>
</feature>
<dbReference type="KEGG" id="uam:UABAM_01639"/>
<evidence type="ECO:0000259" key="1">
    <source>
        <dbReference type="Pfam" id="PF00534"/>
    </source>
</evidence>
<dbReference type="InterPro" id="IPR050194">
    <property type="entry name" value="Glycosyltransferase_grp1"/>
</dbReference>
<protein>
    <submittedName>
        <fullName evidence="3">Glycosyl transferase</fullName>
    </submittedName>
</protein>
<organism evidence="3 4">
    <name type="scientific">Uabimicrobium amorphum</name>
    <dbReference type="NCBI Taxonomy" id="2596890"/>
    <lineage>
        <taxon>Bacteria</taxon>
        <taxon>Pseudomonadati</taxon>
        <taxon>Planctomycetota</taxon>
        <taxon>Candidatus Uabimicrobiia</taxon>
        <taxon>Candidatus Uabimicrobiales</taxon>
        <taxon>Candidatus Uabimicrobiaceae</taxon>
        <taxon>Candidatus Uabimicrobium</taxon>
    </lineage>
</organism>
<accession>A0A5S9F2B3</accession>
<evidence type="ECO:0000259" key="2">
    <source>
        <dbReference type="Pfam" id="PF13439"/>
    </source>
</evidence>
<dbReference type="Pfam" id="PF13439">
    <property type="entry name" value="Glyco_transf_4"/>
    <property type="match status" value="1"/>
</dbReference>
<dbReference type="RefSeq" id="WP_151967494.1">
    <property type="nucleotide sequence ID" value="NZ_AP019860.1"/>
</dbReference>
<reference evidence="3 4" key="1">
    <citation type="submission" date="2019-08" db="EMBL/GenBank/DDBJ databases">
        <title>Complete genome sequence of Candidatus Uab amorphum.</title>
        <authorList>
            <person name="Shiratori T."/>
            <person name="Suzuki S."/>
            <person name="Kakizawa Y."/>
            <person name="Ishida K."/>
        </authorList>
    </citation>
    <scope>NUCLEOTIDE SEQUENCE [LARGE SCALE GENOMIC DNA]</scope>
    <source>
        <strain evidence="3 4">SRT547</strain>
    </source>
</reference>
<sequence>MENVRLRILHVSPSYYPAFCYGGPIHSVHLLNKNLVKQGQDVDVITSNAGLRDQNIALNKWQKVDDVRVMYFKYYGYHHFTFSPRMFAYLLRVVKNYDIVHITAVWNFPVVAACIACCIHKIPFIISPRGTIYPKTLLTKSRYLKKLYYYLVARRCLNSSAALHFTTTDEQQKVQKFLQLKAKGFVVANGIELEEFSPSTMNFSEHYLGKKTTKYILFLSRLSWKKGIDLLLPAYAKFCKKYDDVCLVIAGPDEDNYTQFLHSIIQKYDIETRVVFTGLINGEARVAAYQNAQCFILPSYSENFGMVAIEALACRTPIIISDQVGIFIEVQKHDAGLICETKVESVYNALESIWRSSHEEMVENGYTLVKNFYAAQRTALLMLQNYRKIIREKQ</sequence>
<feature type="domain" description="Glycosyltransferase subfamily 4-like N-terminal" evidence="2">
    <location>
        <begin position="22"/>
        <end position="194"/>
    </location>
</feature>
<dbReference type="Proteomes" id="UP000326354">
    <property type="component" value="Chromosome"/>
</dbReference>
<dbReference type="PANTHER" id="PTHR45947">
    <property type="entry name" value="SULFOQUINOVOSYL TRANSFERASE SQD2"/>
    <property type="match status" value="1"/>
</dbReference>
<dbReference type="PANTHER" id="PTHR45947:SF3">
    <property type="entry name" value="SULFOQUINOVOSYL TRANSFERASE SQD2"/>
    <property type="match status" value="1"/>
</dbReference>
<keyword evidence="3" id="KW-0808">Transferase</keyword>
<dbReference type="SUPFAM" id="SSF53756">
    <property type="entry name" value="UDP-Glycosyltransferase/glycogen phosphorylase"/>
    <property type="match status" value="1"/>
</dbReference>
<dbReference type="InterPro" id="IPR001296">
    <property type="entry name" value="Glyco_trans_1"/>
</dbReference>
<dbReference type="EMBL" id="AP019860">
    <property type="protein sequence ID" value="BBM83288.1"/>
    <property type="molecule type" value="Genomic_DNA"/>
</dbReference>
<dbReference type="Pfam" id="PF00534">
    <property type="entry name" value="Glycos_transf_1"/>
    <property type="match status" value="1"/>
</dbReference>
<gene>
    <name evidence="3" type="ORF">UABAM_01639</name>
</gene>
<dbReference type="Gene3D" id="3.40.50.2000">
    <property type="entry name" value="Glycogen Phosphorylase B"/>
    <property type="match status" value="2"/>
</dbReference>